<comment type="similarity">
    <text evidence="2">Belongs to the EPO/TPO family.</text>
</comment>
<keyword evidence="6" id="KW-1015">Disulfide bond</keyword>
<dbReference type="AlphaFoldDB" id="A0A3P8WNW7"/>
<dbReference type="GO" id="GO:0005576">
    <property type="term" value="C:extracellular region"/>
    <property type="evidence" value="ECO:0007669"/>
    <property type="project" value="UniProtKB-SubCell"/>
</dbReference>
<dbReference type="InterPro" id="IPR009079">
    <property type="entry name" value="4_helix_cytokine-like_core"/>
</dbReference>
<dbReference type="Gene3D" id="1.20.1250.10">
    <property type="match status" value="1"/>
</dbReference>
<evidence type="ECO:0000256" key="5">
    <source>
        <dbReference type="ARBA" id="ARBA00022729"/>
    </source>
</evidence>
<evidence type="ECO:0000256" key="2">
    <source>
        <dbReference type="ARBA" id="ARBA00005782"/>
    </source>
</evidence>
<name>A0A3P8WNW7_CYNSE</name>
<reference evidence="7" key="3">
    <citation type="submission" date="2025-09" db="UniProtKB">
        <authorList>
            <consortium name="Ensembl"/>
        </authorList>
    </citation>
    <scope>IDENTIFICATION</scope>
</reference>
<dbReference type="SUPFAM" id="SSF47266">
    <property type="entry name" value="4-helical cytokines"/>
    <property type="match status" value="1"/>
</dbReference>
<reference evidence="7" key="2">
    <citation type="submission" date="2025-08" db="UniProtKB">
        <authorList>
            <consortium name="Ensembl"/>
        </authorList>
    </citation>
    <scope>IDENTIFICATION</scope>
</reference>
<evidence type="ECO:0000256" key="6">
    <source>
        <dbReference type="ARBA" id="ARBA00023157"/>
    </source>
</evidence>
<dbReference type="GeneTree" id="ENSGT00940000175304"/>
<evidence type="ECO:0000313" key="7">
    <source>
        <dbReference type="Ensembl" id="ENSCSEP00000026360.1"/>
    </source>
</evidence>
<dbReference type="STRING" id="244447.ENSCSEP00000026360"/>
<dbReference type="PANTHER" id="PTHR10560:SF0">
    <property type="entry name" value="THROMBOPOIETIN"/>
    <property type="match status" value="1"/>
</dbReference>
<protein>
    <submittedName>
        <fullName evidence="7">Uncharacterized protein</fullName>
    </submittedName>
</protein>
<dbReference type="GO" id="GO:0005179">
    <property type="term" value="F:hormone activity"/>
    <property type="evidence" value="ECO:0007669"/>
    <property type="project" value="UniProtKB-KW"/>
</dbReference>
<keyword evidence="5" id="KW-0732">Signal</keyword>
<dbReference type="Proteomes" id="UP000265120">
    <property type="component" value="Chromosome 20"/>
</dbReference>
<evidence type="ECO:0000256" key="1">
    <source>
        <dbReference type="ARBA" id="ARBA00004613"/>
    </source>
</evidence>
<dbReference type="GO" id="GO:0005125">
    <property type="term" value="F:cytokine activity"/>
    <property type="evidence" value="ECO:0007669"/>
    <property type="project" value="InterPro"/>
</dbReference>
<evidence type="ECO:0000313" key="8">
    <source>
        <dbReference type="Proteomes" id="UP000265120"/>
    </source>
</evidence>
<evidence type="ECO:0000256" key="3">
    <source>
        <dbReference type="ARBA" id="ARBA00022525"/>
    </source>
</evidence>
<accession>A0A3P8WNW7</accession>
<dbReference type="PANTHER" id="PTHR10560">
    <property type="entry name" value="THROMBOPOIETIN"/>
    <property type="match status" value="1"/>
</dbReference>
<reference evidence="7 8" key="1">
    <citation type="journal article" date="2014" name="Nat. Genet.">
        <title>Whole-genome sequence of a flatfish provides insights into ZW sex chromosome evolution and adaptation to a benthic lifestyle.</title>
        <authorList>
            <person name="Chen S."/>
            <person name="Zhang G."/>
            <person name="Shao C."/>
            <person name="Huang Q."/>
            <person name="Liu G."/>
            <person name="Zhang P."/>
            <person name="Song W."/>
            <person name="An N."/>
            <person name="Chalopin D."/>
            <person name="Volff J.N."/>
            <person name="Hong Y."/>
            <person name="Li Q."/>
            <person name="Sha Z."/>
            <person name="Zhou H."/>
            <person name="Xie M."/>
            <person name="Yu Q."/>
            <person name="Liu Y."/>
            <person name="Xiang H."/>
            <person name="Wang N."/>
            <person name="Wu K."/>
            <person name="Yang C."/>
            <person name="Zhou Q."/>
            <person name="Liao X."/>
            <person name="Yang L."/>
            <person name="Hu Q."/>
            <person name="Zhang J."/>
            <person name="Meng L."/>
            <person name="Jin L."/>
            <person name="Tian Y."/>
            <person name="Lian J."/>
            <person name="Yang J."/>
            <person name="Miao G."/>
            <person name="Liu S."/>
            <person name="Liang Z."/>
            <person name="Yan F."/>
            <person name="Li Y."/>
            <person name="Sun B."/>
            <person name="Zhang H."/>
            <person name="Zhang J."/>
            <person name="Zhu Y."/>
            <person name="Du M."/>
            <person name="Zhao Y."/>
            <person name="Schartl M."/>
            <person name="Tang Q."/>
            <person name="Wang J."/>
        </authorList>
    </citation>
    <scope>NUCLEOTIDE SEQUENCE</scope>
</reference>
<dbReference type="Ensembl" id="ENSCSET00000026713.1">
    <property type="protein sequence ID" value="ENSCSEP00000026360.1"/>
    <property type="gene ID" value="ENSCSEG00000016847.1"/>
</dbReference>
<comment type="subcellular location">
    <subcellularLocation>
        <location evidence="1">Secreted</location>
    </subcellularLocation>
</comment>
<sequence>MYFPLLNDKVGNQVVKGATVPLYKTALWTQGINKTLNGPNVDSSGAAKQGMALSRLLLICMLASKVWDSGTKPIDFVCNRAARRVLNLVPEMEKLLNDCSDVITTSFQLPCTELNVASWETKSLQVRRGDIVASLMLLQDGVKVMRALSQPECGASLLQRLENNIRNYLYILTSLQLSVSSCHCCTLRAESVCALIWKLNVNSMPLQMKTDVKIFLLPSFNQCYINLLKKNRICLKKFNKFKSPDNKCTGLFDGH</sequence>
<evidence type="ECO:0000256" key="4">
    <source>
        <dbReference type="ARBA" id="ARBA00022702"/>
    </source>
</evidence>
<dbReference type="Pfam" id="PF00758">
    <property type="entry name" value="EPO_TPO"/>
    <property type="match status" value="1"/>
</dbReference>
<dbReference type="InParanoid" id="A0A3P8WNW7"/>
<proteinExistence type="inferred from homology"/>
<organism evidence="7 8">
    <name type="scientific">Cynoglossus semilaevis</name>
    <name type="common">Tongue sole</name>
    <dbReference type="NCBI Taxonomy" id="244447"/>
    <lineage>
        <taxon>Eukaryota</taxon>
        <taxon>Metazoa</taxon>
        <taxon>Chordata</taxon>
        <taxon>Craniata</taxon>
        <taxon>Vertebrata</taxon>
        <taxon>Euteleostomi</taxon>
        <taxon>Actinopterygii</taxon>
        <taxon>Neopterygii</taxon>
        <taxon>Teleostei</taxon>
        <taxon>Neoteleostei</taxon>
        <taxon>Acanthomorphata</taxon>
        <taxon>Carangaria</taxon>
        <taxon>Pleuronectiformes</taxon>
        <taxon>Pleuronectoidei</taxon>
        <taxon>Cynoglossidae</taxon>
        <taxon>Cynoglossinae</taxon>
        <taxon>Cynoglossus</taxon>
    </lineage>
</organism>
<dbReference type="InterPro" id="IPR003978">
    <property type="entry name" value="Thrombopoietin"/>
</dbReference>
<dbReference type="GO" id="GO:0008283">
    <property type="term" value="P:cell population proliferation"/>
    <property type="evidence" value="ECO:0007669"/>
    <property type="project" value="InterPro"/>
</dbReference>
<keyword evidence="8" id="KW-1185">Reference proteome</keyword>
<dbReference type="InterPro" id="IPR001323">
    <property type="entry name" value="EPO_TPO"/>
</dbReference>
<keyword evidence="3" id="KW-0964">Secreted</keyword>
<keyword evidence="4" id="KW-0372">Hormone</keyword>